<organism evidence="1 2">
    <name type="scientific">Brachionus calyciflorus</name>
    <dbReference type="NCBI Taxonomy" id="104777"/>
    <lineage>
        <taxon>Eukaryota</taxon>
        <taxon>Metazoa</taxon>
        <taxon>Spiralia</taxon>
        <taxon>Gnathifera</taxon>
        <taxon>Rotifera</taxon>
        <taxon>Eurotatoria</taxon>
        <taxon>Monogononta</taxon>
        <taxon>Pseudotrocha</taxon>
        <taxon>Ploima</taxon>
        <taxon>Brachionidae</taxon>
        <taxon>Brachionus</taxon>
    </lineage>
</organism>
<gene>
    <name evidence="1" type="ORF">OXX778_LOCUS11456</name>
</gene>
<dbReference type="Proteomes" id="UP000663879">
    <property type="component" value="Unassembled WGS sequence"/>
</dbReference>
<dbReference type="PANTHER" id="PTHR46585">
    <property type="entry name" value="INTEGRASE CORE DOMAIN CONTAINING PROTEIN"/>
    <property type="match status" value="1"/>
</dbReference>
<dbReference type="OrthoDB" id="6343797at2759"/>
<accession>A0A813ZNT1</accession>
<keyword evidence="2" id="KW-1185">Reference proteome</keyword>
<dbReference type="AlphaFoldDB" id="A0A813ZNT1"/>
<sequence>MEIYYYHRSIKTKPSANIGEEVIFEPKFLVGDRVRISKDKGIFSKGYTPNWTIEMFVIEKILLQNLPLYIIKDLNNEEIEGKFYEQELKKKETKQTKKIIRLKSNSKKKRNNQVEYFVKLLGYPMT</sequence>
<protein>
    <submittedName>
        <fullName evidence="1">Uncharacterized protein</fullName>
    </submittedName>
</protein>
<dbReference type="EMBL" id="CAJNOC010001942">
    <property type="protein sequence ID" value="CAF0902186.1"/>
    <property type="molecule type" value="Genomic_DNA"/>
</dbReference>
<evidence type="ECO:0000313" key="2">
    <source>
        <dbReference type="Proteomes" id="UP000663879"/>
    </source>
</evidence>
<comment type="caution">
    <text evidence="1">The sequence shown here is derived from an EMBL/GenBank/DDBJ whole genome shotgun (WGS) entry which is preliminary data.</text>
</comment>
<evidence type="ECO:0000313" key="1">
    <source>
        <dbReference type="EMBL" id="CAF0902186.1"/>
    </source>
</evidence>
<dbReference type="PANTHER" id="PTHR46585:SF1">
    <property type="entry name" value="CHROMO DOMAIN-CONTAINING PROTEIN"/>
    <property type="match status" value="1"/>
</dbReference>
<name>A0A813ZNT1_9BILA</name>
<proteinExistence type="predicted"/>
<reference evidence="1" key="1">
    <citation type="submission" date="2021-02" db="EMBL/GenBank/DDBJ databases">
        <authorList>
            <person name="Nowell W R."/>
        </authorList>
    </citation>
    <scope>NUCLEOTIDE SEQUENCE</scope>
    <source>
        <strain evidence="1">Ploen Becks lab</strain>
    </source>
</reference>